<keyword evidence="4" id="KW-0804">Transcription</keyword>
<dbReference type="AlphaFoldDB" id="A0A836CH07"/>
<evidence type="ECO:0000256" key="5">
    <source>
        <dbReference type="ARBA" id="ARBA00023242"/>
    </source>
</evidence>
<dbReference type="EMBL" id="JAFCMP010000146">
    <property type="protein sequence ID" value="KAG5184928.1"/>
    <property type="molecule type" value="Genomic_DNA"/>
</dbReference>
<feature type="domain" description="AP2/ERF" evidence="6">
    <location>
        <begin position="1"/>
        <end position="54"/>
    </location>
</feature>
<dbReference type="InterPro" id="IPR001471">
    <property type="entry name" value="AP2/ERF_dom"/>
</dbReference>
<feature type="non-terminal residue" evidence="7">
    <location>
        <position position="54"/>
    </location>
</feature>
<evidence type="ECO:0000256" key="1">
    <source>
        <dbReference type="ARBA" id="ARBA00004123"/>
    </source>
</evidence>
<evidence type="ECO:0000313" key="8">
    <source>
        <dbReference type="Proteomes" id="UP000664859"/>
    </source>
</evidence>
<proteinExistence type="predicted"/>
<dbReference type="InterPro" id="IPR036955">
    <property type="entry name" value="AP2/ERF_dom_sf"/>
</dbReference>
<evidence type="ECO:0000256" key="3">
    <source>
        <dbReference type="ARBA" id="ARBA00023125"/>
    </source>
</evidence>
<keyword evidence="5" id="KW-0539">Nucleus</keyword>
<dbReference type="OrthoDB" id="206537at2759"/>
<protein>
    <recommendedName>
        <fullName evidence="6">AP2/ERF domain-containing protein</fullName>
    </recommendedName>
</protein>
<comment type="caution">
    <text evidence="7">The sequence shown here is derived from an EMBL/GenBank/DDBJ whole genome shotgun (WGS) entry which is preliminary data.</text>
</comment>
<evidence type="ECO:0000256" key="2">
    <source>
        <dbReference type="ARBA" id="ARBA00023015"/>
    </source>
</evidence>
<dbReference type="Proteomes" id="UP000664859">
    <property type="component" value="Unassembled WGS sequence"/>
</dbReference>
<accession>A0A836CH07</accession>
<reference evidence="7" key="1">
    <citation type="submission" date="2021-02" db="EMBL/GenBank/DDBJ databases">
        <title>First Annotated Genome of the Yellow-green Alga Tribonema minus.</title>
        <authorList>
            <person name="Mahan K.M."/>
        </authorList>
    </citation>
    <scope>NUCLEOTIDE SEQUENCE</scope>
    <source>
        <strain evidence="7">UTEX B ZZ1240</strain>
    </source>
</reference>
<dbReference type="GO" id="GO:0003700">
    <property type="term" value="F:DNA-binding transcription factor activity"/>
    <property type="evidence" value="ECO:0007669"/>
    <property type="project" value="InterPro"/>
</dbReference>
<dbReference type="PRINTS" id="PR00367">
    <property type="entry name" value="ETHRSPELEMNT"/>
</dbReference>
<dbReference type="Gene3D" id="3.30.730.10">
    <property type="entry name" value="AP2/ERF domain"/>
    <property type="match status" value="1"/>
</dbReference>
<dbReference type="SUPFAM" id="SSF54171">
    <property type="entry name" value="DNA-binding domain"/>
    <property type="match status" value="1"/>
</dbReference>
<keyword evidence="2" id="KW-0805">Transcription regulation</keyword>
<dbReference type="InterPro" id="IPR016177">
    <property type="entry name" value="DNA-bd_dom_sf"/>
</dbReference>
<gene>
    <name evidence="7" type="ORF">JKP88DRAFT_137719</name>
</gene>
<sequence length="54" mass="6302">YRGVCVTREGKWRAVIYKERKQLYLGVFESEVDAAKAHDRAARQHFGDQAMVNF</sequence>
<feature type="non-terminal residue" evidence="7">
    <location>
        <position position="1"/>
    </location>
</feature>
<dbReference type="SMART" id="SM00380">
    <property type="entry name" value="AP2"/>
    <property type="match status" value="1"/>
</dbReference>
<dbReference type="GO" id="GO:0005634">
    <property type="term" value="C:nucleus"/>
    <property type="evidence" value="ECO:0007669"/>
    <property type="project" value="UniProtKB-SubCell"/>
</dbReference>
<dbReference type="GO" id="GO:0003677">
    <property type="term" value="F:DNA binding"/>
    <property type="evidence" value="ECO:0007669"/>
    <property type="project" value="UniProtKB-KW"/>
</dbReference>
<evidence type="ECO:0000313" key="7">
    <source>
        <dbReference type="EMBL" id="KAG5184928.1"/>
    </source>
</evidence>
<dbReference type="PROSITE" id="PS51032">
    <property type="entry name" value="AP2_ERF"/>
    <property type="match status" value="1"/>
</dbReference>
<comment type="subcellular location">
    <subcellularLocation>
        <location evidence="1">Nucleus</location>
    </subcellularLocation>
</comment>
<organism evidence="7 8">
    <name type="scientific">Tribonema minus</name>
    <dbReference type="NCBI Taxonomy" id="303371"/>
    <lineage>
        <taxon>Eukaryota</taxon>
        <taxon>Sar</taxon>
        <taxon>Stramenopiles</taxon>
        <taxon>Ochrophyta</taxon>
        <taxon>PX clade</taxon>
        <taxon>Xanthophyceae</taxon>
        <taxon>Tribonematales</taxon>
        <taxon>Tribonemataceae</taxon>
        <taxon>Tribonema</taxon>
    </lineage>
</organism>
<evidence type="ECO:0000259" key="6">
    <source>
        <dbReference type="PROSITE" id="PS51032"/>
    </source>
</evidence>
<evidence type="ECO:0000256" key="4">
    <source>
        <dbReference type="ARBA" id="ARBA00023163"/>
    </source>
</evidence>
<keyword evidence="8" id="KW-1185">Reference proteome</keyword>
<name>A0A836CH07_9STRA</name>
<keyword evidence="3" id="KW-0238">DNA-binding</keyword>